<reference evidence="1 2" key="1">
    <citation type="submission" date="2021-07" db="EMBL/GenBank/DDBJ databases">
        <title>Characterization of Violacein-producing bacteria and related species.</title>
        <authorList>
            <person name="Wilson H.S."/>
            <person name="De Leon M.E."/>
        </authorList>
    </citation>
    <scope>NUCLEOTIDE SEQUENCE [LARGE SCALE GENOMIC DNA]</scope>
    <source>
        <strain evidence="1 2">HSC-2F05</strain>
    </source>
</reference>
<organism evidence="1 2">
    <name type="scientific">Massilia hydrophila</name>
    <dbReference type="NCBI Taxonomy" id="3044279"/>
    <lineage>
        <taxon>Bacteria</taxon>
        <taxon>Pseudomonadati</taxon>
        <taxon>Pseudomonadota</taxon>
        <taxon>Betaproteobacteria</taxon>
        <taxon>Burkholderiales</taxon>
        <taxon>Oxalobacteraceae</taxon>
        <taxon>Telluria group</taxon>
        <taxon>Massilia</taxon>
    </lineage>
</organism>
<comment type="caution">
    <text evidence="1">The sequence shown here is derived from an EMBL/GenBank/DDBJ whole genome shotgun (WGS) entry which is preliminary data.</text>
</comment>
<sequence>MPRLSFRLSFLSQLATPVLACPRPTTLQEEPDYWLLLAALVLYAAGKFAMHRPH</sequence>
<accession>A0ABS7Y7Z7</accession>
<evidence type="ECO:0000313" key="1">
    <source>
        <dbReference type="EMBL" id="MCA1855812.1"/>
    </source>
</evidence>
<name>A0ABS7Y7Z7_9BURK</name>
<protein>
    <submittedName>
        <fullName evidence="1">Uncharacterized protein</fullName>
    </submittedName>
</protein>
<evidence type="ECO:0000313" key="2">
    <source>
        <dbReference type="Proteomes" id="UP001198602"/>
    </source>
</evidence>
<dbReference type="EMBL" id="JAHYBX010000002">
    <property type="protein sequence ID" value="MCA1855812.1"/>
    <property type="molecule type" value="Genomic_DNA"/>
</dbReference>
<proteinExistence type="predicted"/>
<gene>
    <name evidence="1" type="ORF">LE190_07720</name>
</gene>
<dbReference type="Proteomes" id="UP001198602">
    <property type="component" value="Unassembled WGS sequence"/>
</dbReference>
<keyword evidence="2" id="KW-1185">Reference proteome</keyword>
<dbReference type="RefSeq" id="WP_224943556.1">
    <property type="nucleotide sequence ID" value="NZ_JAHYBX010000002.1"/>
</dbReference>